<dbReference type="EMBL" id="NESQ01000179">
    <property type="protein sequence ID" value="PUU76678.1"/>
    <property type="molecule type" value="Genomic_DNA"/>
</dbReference>
<dbReference type="Proteomes" id="UP000244722">
    <property type="component" value="Unassembled WGS sequence"/>
</dbReference>
<feature type="region of interest" description="Disordered" evidence="1">
    <location>
        <begin position="48"/>
        <end position="77"/>
    </location>
</feature>
<comment type="caution">
    <text evidence="2">The sequence shown here is derived from an EMBL/GenBank/DDBJ whole genome shotgun (WGS) entry which is preliminary data.</text>
</comment>
<name>A0A2T6ZMF9_TUBBO</name>
<proteinExistence type="predicted"/>
<reference evidence="2 3" key="1">
    <citation type="submission" date="2017-04" db="EMBL/GenBank/DDBJ databases">
        <title>Draft genome sequence of Tuber borchii Vittad., a whitish edible truffle.</title>
        <authorList>
            <consortium name="DOE Joint Genome Institute"/>
            <person name="Murat C."/>
            <person name="Kuo A."/>
            <person name="Barry K.W."/>
            <person name="Clum A."/>
            <person name="Dockter R.B."/>
            <person name="Fauchery L."/>
            <person name="Iotti M."/>
            <person name="Kohler A."/>
            <person name="Labutti K."/>
            <person name="Lindquist E.A."/>
            <person name="Lipzen A."/>
            <person name="Ohm R.A."/>
            <person name="Wang M."/>
            <person name="Grigoriev I.V."/>
            <person name="Zambonelli A."/>
            <person name="Martin F.M."/>
        </authorList>
    </citation>
    <scope>NUCLEOTIDE SEQUENCE [LARGE SCALE GENOMIC DNA]</scope>
    <source>
        <strain evidence="2 3">Tbo3840</strain>
    </source>
</reference>
<accession>A0A2T6ZMF9</accession>
<protein>
    <submittedName>
        <fullName evidence="2">Uncharacterized protein</fullName>
    </submittedName>
</protein>
<evidence type="ECO:0000313" key="2">
    <source>
        <dbReference type="EMBL" id="PUU76678.1"/>
    </source>
</evidence>
<organism evidence="2 3">
    <name type="scientific">Tuber borchii</name>
    <name type="common">White truffle</name>
    <dbReference type="NCBI Taxonomy" id="42251"/>
    <lineage>
        <taxon>Eukaryota</taxon>
        <taxon>Fungi</taxon>
        <taxon>Dikarya</taxon>
        <taxon>Ascomycota</taxon>
        <taxon>Pezizomycotina</taxon>
        <taxon>Pezizomycetes</taxon>
        <taxon>Pezizales</taxon>
        <taxon>Tuberaceae</taxon>
        <taxon>Tuber</taxon>
    </lineage>
</organism>
<evidence type="ECO:0000313" key="3">
    <source>
        <dbReference type="Proteomes" id="UP000244722"/>
    </source>
</evidence>
<gene>
    <name evidence="2" type="ORF">B9Z19DRAFT_1129378</name>
</gene>
<keyword evidence="3" id="KW-1185">Reference proteome</keyword>
<sequence>MGGTPLNEVNENLLLFPHSNVDKLKIATTGVVFLLDSNDGPREIACVDHPDDHAMSKSKGNQSEPRVSMGKGTPRGVHQESKCCLSTLLKNSQPSTLLMSSGWAVGYFRRNTQQQGFWHRYRHRNPLLMQDVSIVDFVEDILDRLIYYFRVVGSHRSLKNACTSTMQVNSNLEIFGLSKVILIEPESEVLVK</sequence>
<evidence type="ECO:0000256" key="1">
    <source>
        <dbReference type="SAM" id="MobiDB-lite"/>
    </source>
</evidence>
<dbReference type="AlphaFoldDB" id="A0A2T6ZMF9"/>